<dbReference type="KEGG" id="uam:UABAM_06426"/>
<protein>
    <submittedName>
        <fullName evidence="1">Uncharacterized protein</fullName>
    </submittedName>
</protein>
<sequence>MFRKIFMVVICCLPVLMAESKKKYDLTWRFRKGLVNIMPEKSVIDRQVFLVEGEKEKLIDSEKMTFQGTAHWKVENVINKKQAAILNIIQGDRLEVIKNGKKFRYNPNKDWSEQDEALLPYKQRVGFGIAFLLDIDTQKVLVTWDVKKQDDGSYKRIMYRGKQDPYDLGTAYKQLVNKKVPMGHTWTLQRKTTQGFIYNYRYTFADIVRHKGKSVAKIEVSGDILWNNLKIGSISGEMLHDYRTRLMREYKVTESVEQVTEQGGKKYIRRVVVDMRWYLKKTNATQQ</sequence>
<proteinExistence type="predicted"/>
<organism evidence="1 2">
    <name type="scientific">Uabimicrobium amorphum</name>
    <dbReference type="NCBI Taxonomy" id="2596890"/>
    <lineage>
        <taxon>Bacteria</taxon>
        <taxon>Pseudomonadati</taxon>
        <taxon>Planctomycetota</taxon>
        <taxon>Candidatus Uabimicrobiia</taxon>
        <taxon>Candidatus Uabimicrobiales</taxon>
        <taxon>Candidatus Uabimicrobiaceae</taxon>
        <taxon>Candidatus Uabimicrobium</taxon>
    </lineage>
</organism>
<reference evidence="1 2" key="1">
    <citation type="submission" date="2019-08" db="EMBL/GenBank/DDBJ databases">
        <title>Complete genome sequence of Candidatus Uab amorphum.</title>
        <authorList>
            <person name="Shiratori T."/>
            <person name="Suzuki S."/>
            <person name="Kakizawa Y."/>
            <person name="Ishida K."/>
        </authorList>
    </citation>
    <scope>NUCLEOTIDE SEQUENCE [LARGE SCALE GENOMIC DNA]</scope>
    <source>
        <strain evidence="1 2">SRT547</strain>
    </source>
</reference>
<dbReference type="RefSeq" id="WP_151972099.1">
    <property type="nucleotide sequence ID" value="NZ_AP019860.1"/>
</dbReference>
<evidence type="ECO:0000313" key="2">
    <source>
        <dbReference type="Proteomes" id="UP000326354"/>
    </source>
</evidence>
<keyword evidence="2" id="KW-1185">Reference proteome</keyword>
<dbReference type="Proteomes" id="UP000326354">
    <property type="component" value="Chromosome"/>
</dbReference>
<gene>
    <name evidence="1" type="ORF">UABAM_06426</name>
</gene>
<evidence type="ECO:0000313" key="1">
    <source>
        <dbReference type="EMBL" id="BBM88010.1"/>
    </source>
</evidence>
<dbReference type="AlphaFoldDB" id="A0A5S9IVT6"/>
<name>A0A5S9IVT6_UABAM</name>
<accession>A0A5S9IVT6</accession>
<dbReference type="EMBL" id="AP019860">
    <property type="protein sequence ID" value="BBM88010.1"/>
    <property type="molecule type" value="Genomic_DNA"/>
</dbReference>